<proteinExistence type="predicted"/>
<name>A0AC34GR90_9BILA</name>
<sequence>MRFFMIIFIVVASLILLNYSTEAKPISDDDAVKLATKDMVKNLIELIKNLIEKGLKKIRTIIGIPERNSPISQFLNDTAGDIVTLNFSNTGIDEKAAVAIFEKVVDGIGIGEGVKATKSKNSTLPENIIELLERNASSPLIENEIIDNTVASNFSINGIDEKAADVAASTDSEKVEAGIEKGFGATESKKSTISYKIIELHVKVEDDFTNDHNAPKQTNISVVEKHNFGEDNGKSGEAEKAKSFITVPPTVMGM</sequence>
<reference evidence="2" key="1">
    <citation type="submission" date="2022-11" db="UniProtKB">
        <authorList>
            <consortium name="WormBaseParasite"/>
        </authorList>
    </citation>
    <scope>IDENTIFICATION</scope>
</reference>
<evidence type="ECO:0000313" key="1">
    <source>
        <dbReference type="Proteomes" id="UP000887579"/>
    </source>
</evidence>
<organism evidence="1 2">
    <name type="scientific">Panagrolaimus sp. ES5</name>
    <dbReference type="NCBI Taxonomy" id="591445"/>
    <lineage>
        <taxon>Eukaryota</taxon>
        <taxon>Metazoa</taxon>
        <taxon>Ecdysozoa</taxon>
        <taxon>Nematoda</taxon>
        <taxon>Chromadorea</taxon>
        <taxon>Rhabditida</taxon>
        <taxon>Tylenchina</taxon>
        <taxon>Panagrolaimomorpha</taxon>
        <taxon>Panagrolaimoidea</taxon>
        <taxon>Panagrolaimidae</taxon>
        <taxon>Panagrolaimus</taxon>
    </lineage>
</organism>
<dbReference type="Proteomes" id="UP000887579">
    <property type="component" value="Unplaced"/>
</dbReference>
<protein>
    <submittedName>
        <fullName evidence="2">Uncharacterized protein</fullName>
    </submittedName>
</protein>
<accession>A0AC34GR90</accession>
<dbReference type="WBParaSite" id="ES5_v2.g7286.t1">
    <property type="protein sequence ID" value="ES5_v2.g7286.t1"/>
    <property type="gene ID" value="ES5_v2.g7286"/>
</dbReference>
<evidence type="ECO:0000313" key="2">
    <source>
        <dbReference type="WBParaSite" id="ES5_v2.g7286.t1"/>
    </source>
</evidence>